<dbReference type="AlphaFoldDB" id="A0A1I7V176"/>
<evidence type="ECO:0000313" key="3">
    <source>
        <dbReference type="Proteomes" id="UP000095282"/>
    </source>
</evidence>
<dbReference type="PANTHER" id="PTHR23124">
    <property type="entry name" value="C-TYPE LECTIN DOMAIN-CONTAINING PROTEIN-RELATED-RELATED"/>
    <property type="match status" value="1"/>
</dbReference>
<protein>
    <submittedName>
        <fullName evidence="4">C-type lectin domain-containing protein</fullName>
    </submittedName>
</protein>
<evidence type="ECO:0000259" key="2">
    <source>
        <dbReference type="PROSITE" id="PS50041"/>
    </source>
</evidence>
<name>A0A1I7V176_9PELO</name>
<proteinExistence type="predicted"/>
<dbReference type="eggNOG" id="KOG4297">
    <property type="taxonomic scope" value="Eukaryota"/>
</dbReference>
<dbReference type="Gene3D" id="3.10.100.10">
    <property type="entry name" value="Mannose-Binding Protein A, subunit A"/>
    <property type="match status" value="1"/>
</dbReference>
<dbReference type="SUPFAM" id="SSF56436">
    <property type="entry name" value="C-type lectin-like"/>
    <property type="match status" value="1"/>
</dbReference>
<dbReference type="CDD" id="cd00037">
    <property type="entry name" value="CLECT"/>
    <property type="match status" value="1"/>
</dbReference>
<dbReference type="PANTHER" id="PTHR23124:SF44">
    <property type="entry name" value="C-TYPE LECTIN DOMAIN-CONTAINING PROTEIN"/>
    <property type="match status" value="1"/>
</dbReference>
<evidence type="ECO:0000313" key="4">
    <source>
        <dbReference type="WBParaSite" id="Csp11.Scaffold630.g21388.t1"/>
    </source>
</evidence>
<dbReference type="STRING" id="1561998.A0A1I7V176"/>
<dbReference type="SMART" id="SM00034">
    <property type="entry name" value="CLECT"/>
    <property type="match status" value="1"/>
</dbReference>
<evidence type="ECO:0000256" key="1">
    <source>
        <dbReference type="SAM" id="MobiDB-lite"/>
    </source>
</evidence>
<accession>A0A1I7V176</accession>
<dbReference type="PROSITE" id="PS50041">
    <property type="entry name" value="C_TYPE_LECTIN_2"/>
    <property type="match status" value="1"/>
</dbReference>
<sequence length="200" mass="21527">MKDQEEVEEEDAQEADQGVDPARDALQAGCDSGWRRLNRPSGGWCVRAFGGVLNQPDAETQCKSYGATLSSLQNMEEARSISRWALSALGKPSGSLWIGARRFPRCRLQPLTATCTALNSFDMTDHSATGLAGFVWSPQQPDNSQSKQDCVIILSARAPVTVKNVVWPLAMLDDVGCHPGVGDTSPRAVSGYVCGKKATQ</sequence>
<reference evidence="4" key="1">
    <citation type="submission" date="2016-11" db="UniProtKB">
        <authorList>
            <consortium name="WormBaseParasite"/>
        </authorList>
    </citation>
    <scope>IDENTIFICATION</scope>
</reference>
<feature type="region of interest" description="Disordered" evidence="1">
    <location>
        <begin position="1"/>
        <end position="25"/>
    </location>
</feature>
<dbReference type="InterPro" id="IPR016186">
    <property type="entry name" value="C-type_lectin-like/link_sf"/>
</dbReference>
<dbReference type="InterPro" id="IPR016187">
    <property type="entry name" value="CTDL_fold"/>
</dbReference>
<feature type="domain" description="C-type lectin" evidence="2">
    <location>
        <begin position="41"/>
        <end position="167"/>
    </location>
</feature>
<organism evidence="3 4">
    <name type="scientific">Caenorhabditis tropicalis</name>
    <dbReference type="NCBI Taxonomy" id="1561998"/>
    <lineage>
        <taxon>Eukaryota</taxon>
        <taxon>Metazoa</taxon>
        <taxon>Ecdysozoa</taxon>
        <taxon>Nematoda</taxon>
        <taxon>Chromadorea</taxon>
        <taxon>Rhabditida</taxon>
        <taxon>Rhabditina</taxon>
        <taxon>Rhabditomorpha</taxon>
        <taxon>Rhabditoidea</taxon>
        <taxon>Rhabditidae</taxon>
        <taxon>Peloderinae</taxon>
        <taxon>Caenorhabditis</taxon>
    </lineage>
</organism>
<dbReference type="Proteomes" id="UP000095282">
    <property type="component" value="Unplaced"/>
</dbReference>
<dbReference type="InterPro" id="IPR001304">
    <property type="entry name" value="C-type_lectin-like"/>
</dbReference>
<feature type="compositionally biased region" description="Acidic residues" evidence="1">
    <location>
        <begin position="1"/>
        <end position="14"/>
    </location>
</feature>
<keyword evidence="3" id="KW-1185">Reference proteome</keyword>
<dbReference type="WBParaSite" id="Csp11.Scaffold630.g21388.t1">
    <property type="protein sequence ID" value="Csp11.Scaffold630.g21388.t1"/>
    <property type="gene ID" value="Csp11.Scaffold630.g21388"/>
</dbReference>